<dbReference type="InterPro" id="IPR011678">
    <property type="entry name" value="EMC1_C"/>
</dbReference>
<accession>A0A7S0E1R2</accession>
<dbReference type="InterPro" id="IPR011047">
    <property type="entry name" value="Quinoprotein_ADH-like_sf"/>
</dbReference>
<dbReference type="PANTHER" id="PTHR21573:SF0">
    <property type="entry name" value="ER MEMBRANE PROTEIN COMPLEX SUBUNIT 1"/>
    <property type="match status" value="1"/>
</dbReference>
<evidence type="ECO:0000259" key="14">
    <source>
        <dbReference type="Pfam" id="PF25293"/>
    </source>
</evidence>
<protein>
    <recommendedName>
        <fullName evidence="4">ER membrane protein complex subunit 1</fullName>
    </recommendedName>
</protein>
<feature type="chain" id="PRO_5031445111" description="ER membrane protein complex subunit 1" evidence="12">
    <location>
        <begin position="22"/>
        <end position="973"/>
    </location>
</feature>
<dbReference type="GO" id="GO:0072546">
    <property type="term" value="C:EMC complex"/>
    <property type="evidence" value="ECO:0007669"/>
    <property type="project" value="InterPro"/>
</dbReference>
<proteinExistence type="inferred from homology"/>
<sequence>MLARLSFFFLSVFVCLPFASSLYEDQAGLNDFHVQNIGKPTSLLFHPDPHKRRLFFATDLNVIGALDSKHGTILWRHSLGNEEINAIEYSGRFLASLSGRGKIVRVWNAADGTLVWDQSTQSETDDSRRDMKFSIRFTDVNGGDAEELIVATGNMVQMYSASNGRKMWEWKSKKNNVKDLEILHSDAKSLHVVAVDSNKVDREPMLAKISTKDGSSLSDFGKAIEGATKCDSLSSNYAGILACLQSSAGSVHFFKAETGKRWTSSVATQGSNEAISVELLKNHEMMIVRYVNQAAVLASLDANAVKVFHTFEGQPGSLISYGSDKNGDVLVAQAQPTSKGLELKSFHLKTQEVVTHEFPSSIWSKEENGGIEMMAMNPYVRKDGSGGLRVLMLSENYAMTLFQQGSVLWERHESLAYISETEMVDLPLPALSHNELLDENVINSLNPISRLVRRCIADLSDLIDFILKSPQLQTGPSTRQRAAWDGVGVSLQHDMSGDRFGFNKILVFITAPGMVVGMHSQTGKIVWKKFYGNDAILERFFLTKATSPDGKLECLVLGRSKQNSGHTFVAWLQPLTGAEISRKVLPVKTVQASLVPLLTEKHAYMVMLMDSARKVHLLPDTAKTREAFSKRSSRIVLYLVDKERSAIDGYGIREMRGEVIWTVAFPKGEKLLTLSAQRMNEAIRSAGRVLGNRAVLLKYLNKNLLAVATGTQERNERVGQADPVVRVYLIDTVIGAIVHTASHKDATGPVEIVQSENVVIYTLWNNKKQRNEMAVLELYENTKKEILTAGEMMMYNDSKTTYTSHGLDKPRVLSQTYITHTAVKTMAVAHTMHGITTKNVIAALASDQILSIDKKLLDPRRPVGKPSPDDMEEGLMPYSPFLPVMPTAVLSYNRTILQLRKIVVAPARIESTCLMVAVGADVFFSRVTPAKAFDCLGDDFNYASLVLSTLALALLSWAVSWFQAKRELAQAWK</sequence>
<comment type="similarity">
    <text evidence="2">Belongs to the EMC1 family.</text>
</comment>
<evidence type="ECO:0000256" key="4">
    <source>
        <dbReference type="ARBA" id="ARBA00020824"/>
    </source>
</evidence>
<dbReference type="Pfam" id="PF07774">
    <property type="entry name" value="EMC1_C"/>
    <property type="match status" value="1"/>
</dbReference>
<evidence type="ECO:0000256" key="6">
    <source>
        <dbReference type="ARBA" id="ARBA00022729"/>
    </source>
</evidence>
<dbReference type="InterPro" id="IPR058545">
    <property type="entry name" value="Beta-prop_EMC1_1st"/>
</dbReference>
<dbReference type="SUPFAM" id="SSF50998">
    <property type="entry name" value="Quinoprotein alcohol dehydrogenase-like"/>
    <property type="match status" value="1"/>
</dbReference>
<keyword evidence="9 11" id="KW-0472">Membrane</keyword>
<evidence type="ECO:0000256" key="7">
    <source>
        <dbReference type="ARBA" id="ARBA00022824"/>
    </source>
</evidence>
<comment type="subunit">
    <text evidence="3">Component of the ER membrane protein complex (EMC).</text>
</comment>
<dbReference type="GO" id="GO:0034975">
    <property type="term" value="P:protein folding in endoplasmic reticulum"/>
    <property type="evidence" value="ECO:0007669"/>
    <property type="project" value="TreeGrafter"/>
</dbReference>
<keyword evidence="7" id="KW-0256">Endoplasmic reticulum</keyword>
<keyword evidence="10" id="KW-0325">Glycoprotein</keyword>
<dbReference type="Gene3D" id="2.130.10.10">
    <property type="entry name" value="YVTN repeat-like/Quinoprotein amine dehydrogenase"/>
    <property type="match status" value="1"/>
</dbReference>
<dbReference type="PANTHER" id="PTHR21573">
    <property type="entry name" value="ER MEMBRANE PROTEIN COMPLEX SUBUNIT 1"/>
    <property type="match status" value="1"/>
</dbReference>
<dbReference type="EMBL" id="HBEO01004481">
    <property type="protein sequence ID" value="CAD8470766.1"/>
    <property type="molecule type" value="Transcribed_RNA"/>
</dbReference>
<comment type="subcellular location">
    <subcellularLocation>
        <location evidence="1">Endoplasmic reticulum membrane</location>
        <topology evidence="1">Single-pass type I membrane protein</topology>
    </subcellularLocation>
</comment>
<dbReference type="InterPro" id="IPR015943">
    <property type="entry name" value="WD40/YVTN_repeat-like_dom_sf"/>
</dbReference>
<feature type="domain" description="ER membrane protein complex subunit 1 C-terminal" evidence="13">
    <location>
        <begin position="755"/>
        <end position="972"/>
    </location>
</feature>
<feature type="domain" description="EMC1 first beta-propeller" evidence="14">
    <location>
        <begin position="22"/>
        <end position="413"/>
    </location>
</feature>
<dbReference type="InterPro" id="IPR026895">
    <property type="entry name" value="EMC1"/>
</dbReference>
<evidence type="ECO:0000256" key="12">
    <source>
        <dbReference type="SAM" id="SignalP"/>
    </source>
</evidence>
<organism evidence="15">
    <name type="scientific">Hanusia phi</name>
    <dbReference type="NCBI Taxonomy" id="3032"/>
    <lineage>
        <taxon>Eukaryota</taxon>
        <taxon>Cryptophyceae</taxon>
        <taxon>Pyrenomonadales</taxon>
        <taxon>Geminigeraceae</taxon>
        <taxon>Hanusia</taxon>
    </lineage>
</organism>
<evidence type="ECO:0000313" key="15">
    <source>
        <dbReference type="EMBL" id="CAD8470766.1"/>
    </source>
</evidence>
<evidence type="ECO:0000256" key="8">
    <source>
        <dbReference type="ARBA" id="ARBA00022989"/>
    </source>
</evidence>
<keyword evidence="8 11" id="KW-1133">Transmembrane helix</keyword>
<reference evidence="15" key="1">
    <citation type="submission" date="2021-01" db="EMBL/GenBank/DDBJ databases">
        <authorList>
            <person name="Corre E."/>
            <person name="Pelletier E."/>
            <person name="Niang G."/>
            <person name="Scheremetjew M."/>
            <person name="Finn R."/>
            <person name="Kale V."/>
            <person name="Holt S."/>
            <person name="Cochrane G."/>
            <person name="Meng A."/>
            <person name="Brown T."/>
            <person name="Cohen L."/>
        </authorList>
    </citation>
    <scope>NUCLEOTIDE SEQUENCE</scope>
    <source>
        <strain evidence="15">CCMP325</strain>
    </source>
</reference>
<dbReference type="AlphaFoldDB" id="A0A7S0E1R2"/>
<evidence type="ECO:0000259" key="13">
    <source>
        <dbReference type="Pfam" id="PF07774"/>
    </source>
</evidence>
<evidence type="ECO:0000256" key="5">
    <source>
        <dbReference type="ARBA" id="ARBA00022692"/>
    </source>
</evidence>
<keyword evidence="5 11" id="KW-0812">Transmembrane</keyword>
<evidence type="ECO:0000256" key="2">
    <source>
        <dbReference type="ARBA" id="ARBA00007904"/>
    </source>
</evidence>
<name>A0A7S0E1R2_9CRYP</name>
<dbReference type="Pfam" id="PF25293">
    <property type="entry name" value="Beta-prop_EMC1_N"/>
    <property type="match status" value="1"/>
</dbReference>
<gene>
    <name evidence="15" type="ORF">HPHI1048_LOCUS3198</name>
</gene>
<evidence type="ECO:0000256" key="10">
    <source>
        <dbReference type="ARBA" id="ARBA00023180"/>
    </source>
</evidence>
<evidence type="ECO:0000256" key="9">
    <source>
        <dbReference type="ARBA" id="ARBA00023136"/>
    </source>
</evidence>
<feature type="transmembrane region" description="Helical" evidence="11">
    <location>
        <begin position="942"/>
        <end position="964"/>
    </location>
</feature>
<feature type="signal peptide" evidence="12">
    <location>
        <begin position="1"/>
        <end position="21"/>
    </location>
</feature>
<evidence type="ECO:0000256" key="1">
    <source>
        <dbReference type="ARBA" id="ARBA00004115"/>
    </source>
</evidence>
<keyword evidence="6 12" id="KW-0732">Signal</keyword>
<evidence type="ECO:0000256" key="3">
    <source>
        <dbReference type="ARBA" id="ARBA00011276"/>
    </source>
</evidence>
<evidence type="ECO:0000256" key="11">
    <source>
        <dbReference type="SAM" id="Phobius"/>
    </source>
</evidence>